<organism evidence="3 4">
    <name type="scientific">Ladona fulva</name>
    <name type="common">Scarce chaser dragonfly</name>
    <name type="synonym">Libellula fulva</name>
    <dbReference type="NCBI Taxonomy" id="123851"/>
    <lineage>
        <taxon>Eukaryota</taxon>
        <taxon>Metazoa</taxon>
        <taxon>Ecdysozoa</taxon>
        <taxon>Arthropoda</taxon>
        <taxon>Hexapoda</taxon>
        <taxon>Insecta</taxon>
        <taxon>Pterygota</taxon>
        <taxon>Palaeoptera</taxon>
        <taxon>Odonata</taxon>
        <taxon>Epiprocta</taxon>
        <taxon>Anisoptera</taxon>
        <taxon>Libelluloidea</taxon>
        <taxon>Libellulidae</taxon>
        <taxon>Ladona</taxon>
    </lineage>
</organism>
<dbReference type="GO" id="GO:0005261">
    <property type="term" value="F:monoatomic cation channel activity"/>
    <property type="evidence" value="ECO:0007669"/>
    <property type="project" value="TreeGrafter"/>
</dbReference>
<dbReference type="OrthoDB" id="5584001at2759"/>
<feature type="compositionally biased region" description="Polar residues" evidence="1">
    <location>
        <begin position="192"/>
        <end position="206"/>
    </location>
</feature>
<dbReference type="GO" id="GO:0030424">
    <property type="term" value="C:axon"/>
    <property type="evidence" value="ECO:0007669"/>
    <property type="project" value="TreeGrafter"/>
</dbReference>
<dbReference type="PANTHER" id="PTHR31781">
    <property type="entry name" value="UNC80"/>
    <property type="match status" value="1"/>
</dbReference>
<dbReference type="PANTHER" id="PTHR31781:SF1">
    <property type="entry name" value="PROTEIN UNC-80 HOMOLOG"/>
    <property type="match status" value="1"/>
</dbReference>
<dbReference type="Proteomes" id="UP000792457">
    <property type="component" value="Unassembled WGS sequence"/>
</dbReference>
<dbReference type="GO" id="GO:0034703">
    <property type="term" value="C:cation channel complex"/>
    <property type="evidence" value="ECO:0007669"/>
    <property type="project" value="TreeGrafter"/>
</dbReference>
<comment type="caution">
    <text evidence="3">The sequence shown here is derived from an EMBL/GenBank/DDBJ whole genome shotgun (WGS) entry which is preliminary data.</text>
</comment>
<keyword evidence="4" id="KW-1185">Reference proteome</keyword>
<dbReference type="GO" id="GO:0055080">
    <property type="term" value="P:monoatomic cation homeostasis"/>
    <property type="evidence" value="ECO:0007669"/>
    <property type="project" value="TreeGrafter"/>
</dbReference>
<feature type="region of interest" description="Disordered" evidence="1">
    <location>
        <begin position="186"/>
        <end position="245"/>
    </location>
</feature>
<dbReference type="Pfam" id="PF15778">
    <property type="entry name" value="UNC80_N"/>
    <property type="match status" value="1"/>
</dbReference>
<feature type="domain" description="Cation channel complex component UNC80 N-terminal" evidence="2">
    <location>
        <begin position="1"/>
        <end position="155"/>
    </location>
</feature>
<name>A0A8K0NY21_LADFU</name>
<evidence type="ECO:0000313" key="3">
    <source>
        <dbReference type="EMBL" id="KAG8225922.1"/>
    </source>
</evidence>
<evidence type="ECO:0000313" key="4">
    <source>
        <dbReference type="Proteomes" id="UP000792457"/>
    </source>
</evidence>
<evidence type="ECO:0000259" key="2">
    <source>
        <dbReference type="Pfam" id="PF15778"/>
    </source>
</evidence>
<protein>
    <recommendedName>
        <fullName evidence="2">Cation channel complex component UNC80 N-terminal domain-containing protein</fullName>
    </recommendedName>
</protein>
<feature type="non-terminal residue" evidence="3">
    <location>
        <position position="354"/>
    </location>
</feature>
<proteinExistence type="predicted"/>
<accession>A0A8K0NY21</accession>
<feature type="region of interest" description="Disordered" evidence="1">
    <location>
        <begin position="332"/>
        <end position="354"/>
    </location>
</feature>
<evidence type="ECO:0000256" key="1">
    <source>
        <dbReference type="SAM" id="MobiDB-lite"/>
    </source>
</evidence>
<reference evidence="3" key="2">
    <citation type="submission" date="2017-10" db="EMBL/GenBank/DDBJ databases">
        <title>Ladona fulva Genome sequencing and assembly.</title>
        <authorList>
            <person name="Murali S."/>
            <person name="Richards S."/>
            <person name="Bandaranaike D."/>
            <person name="Bellair M."/>
            <person name="Blankenburg K."/>
            <person name="Chao H."/>
            <person name="Dinh H."/>
            <person name="Doddapaneni H."/>
            <person name="Dugan-Rocha S."/>
            <person name="Elkadiri S."/>
            <person name="Gnanaolivu R."/>
            <person name="Hernandez B."/>
            <person name="Skinner E."/>
            <person name="Javaid M."/>
            <person name="Lee S."/>
            <person name="Li M."/>
            <person name="Ming W."/>
            <person name="Munidasa M."/>
            <person name="Muniz J."/>
            <person name="Nguyen L."/>
            <person name="Hughes D."/>
            <person name="Osuji N."/>
            <person name="Pu L.-L."/>
            <person name="Puazo M."/>
            <person name="Qu C."/>
            <person name="Quiroz J."/>
            <person name="Raj R."/>
            <person name="Weissenberger G."/>
            <person name="Xin Y."/>
            <person name="Zou X."/>
            <person name="Han Y."/>
            <person name="Worley K."/>
            <person name="Muzny D."/>
            <person name="Gibbs R."/>
        </authorList>
    </citation>
    <scope>NUCLEOTIDE SEQUENCE</scope>
    <source>
        <strain evidence="3">Sampled in the wild</strain>
    </source>
</reference>
<dbReference type="EMBL" id="KZ308259">
    <property type="protein sequence ID" value="KAG8225922.1"/>
    <property type="molecule type" value="Genomic_DNA"/>
</dbReference>
<feature type="non-terminal residue" evidence="3">
    <location>
        <position position="1"/>
    </location>
</feature>
<dbReference type="InterPro" id="IPR031542">
    <property type="entry name" value="UNC80_N"/>
</dbReference>
<dbReference type="AlphaFoldDB" id="A0A8K0NY21"/>
<reference evidence="3" key="1">
    <citation type="submission" date="2013-04" db="EMBL/GenBank/DDBJ databases">
        <authorList>
            <person name="Qu J."/>
            <person name="Murali S.C."/>
            <person name="Bandaranaike D."/>
            <person name="Bellair M."/>
            <person name="Blankenburg K."/>
            <person name="Chao H."/>
            <person name="Dinh H."/>
            <person name="Doddapaneni H."/>
            <person name="Downs B."/>
            <person name="Dugan-Rocha S."/>
            <person name="Elkadiri S."/>
            <person name="Gnanaolivu R.D."/>
            <person name="Hernandez B."/>
            <person name="Javaid M."/>
            <person name="Jayaseelan J.C."/>
            <person name="Lee S."/>
            <person name="Li M."/>
            <person name="Ming W."/>
            <person name="Munidasa M."/>
            <person name="Muniz J."/>
            <person name="Nguyen L."/>
            <person name="Ongeri F."/>
            <person name="Osuji N."/>
            <person name="Pu L.-L."/>
            <person name="Puazo M."/>
            <person name="Qu C."/>
            <person name="Quiroz J."/>
            <person name="Raj R."/>
            <person name="Weissenberger G."/>
            <person name="Xin Y."/>
            <person name="Zou X."/>
            <person name="Han Y."/>
            <person name="Richards S."/>
            <person name="Worley K."/>
            <person name="Muzny D."/>
            <person name="Gibbs R."/>
        </authorList>
    </citation>
    <scope>NUCLEOTIDE SEQUENCE</scope>
    <source>
        <strain evidence="3">Sampled in the wild</strain>
    </source>
</reference>
<gene>
    <name evidence="3" type="ORF">J437_LFUL005958</name>
</gene>
<sequence>SFEKVLVQNIQFGLSPSLTEAIRSIPRWRLIQAAFPHVMHCAATLLHNRRDTNLVNLGAAETKLLYTLHWIILDAAEECADADFEKGIIHSSPFYYLFSIPSISLFVYLFAPICHHLKESDFQTFRLENGLKIWQALWDYRHPETSCFTAHCKPKPRTLWEQMSRSPQPQFGDVFLGSKKPGAEEFGFSDSPPCQSGVNGSDSVFMSRTEGSRQLPDDESNWLSSPKETVFPETIPEESSSTEEEHVVIFRLPSLPELREINDETFMQQQPKRRSNSLPIPKIEVSIYQSPELKKRESKDFIEVPEDYHSLDTGDEHISRPCSALAKIFEPKSDQSEKIKPCSNLVKGKSMPSL</sequence>